<dbReference type="Proteomes" id="UP001281761">
    <property type="component" value="Unassembled WGS sequence"/>
</dbReference>
<evidence type="ECO:0000256" key="1">
    <source>
        <dbReference type="ARBA" id="ARBA00023242"/>
    </source>
</evidence>
<dbReference type="Gene3D" id="2.60.40.1970">
    <property type="entry name" value="YEATS domain"/>
    <property type="match status" value="1"/>
</dbReference>
<evidence type="ECO:0000256" key="3">
    <source>
        <dbReference type="SAM" id="MobiDB-lite"/>
    </source>
</evidence>
<comment type="subcellular location">
    <subcellularLocation>
        <location evidence="2">Nucleus</location>
    </subcellularLocation>
</comment>
<protein>
    <submittedName>
        <fullName evidence="5">YEATS family protein</fullName>
    </submittedName>
</protein>
<keyword evidence="1 2" id="KW-0539">Nucleus</keyword>
<organism evidence="5 6">
    <name type="scientific">Blattamonas nauphoetae</name>
    <dbReference type="NCBI Taxonomy" id="2049346"/>
    <lineage>
        <taxon>Eukaryota</taxon>
        <taxon>Metamonada</taxon>
        <taxon>Preaxostyla</taxon>
        <taxon>Oxymonadida</taxon>
        <taxon>Blattamonas</taxon>
    </lineage>
</organism>
<proteinExistence type="predicted"/>
<dbReference type="InterPro" id="IPR038704">
    <property type="entry name" value="YEAST_sf"/>
</dbReference>
<name>A0ABQ9YFQ6_9EUKA</name>
<reference evidence="5 6" key="1">
    <citation type="journal article" date="2022" name="bioRxiv">
        <title>Genomics of Preaxostyla Flagellates Illuminates Evolutionary Transitions and the Path Towards Mitochondrial Loss.</title>
        <authorList>
            <person name="Novak L.V.F."/>
            <person name="Treitli S.C."/>
            <person name="Pyrih J."/>
            <person name="Halakuc P."/>
            <person name="Pipaliya S.V."/>
            <person name="Vacek V."/>
            <person name="Brzon O."/>
            <person name="Soukal P."/>
            <person name="Eme L."/>
            <person name="Dacks J.B."/>
            <person name="Karnkowska A."/>
            <person name="Elias M."/>
            <person name="Hampl V."/>
        </authorList>
    </citation>
    <scope>NUCLEOTIDE SEQUENCE [LARGE SCALE GENOMIC DNA]</scope>
    <source>
        <strain evidence="5">NAU3</strain>
        <tissue evidence="5">Gut</tissue>
    </source>
</reference>
<dbReference type="Pfam" id="PF03366">
    <property type="entry name" value="YEATS"/>
    <property type="match status" value="1"/>
</dbReference>
<dbReference type="PROSITE" id="PS51037">
    <property type="entry name" value="YEATS"/>
    <property type="match status" value="1"/>
</dbReference>
<sequence length="229" mass="26447">MLSIPVVYGNAVKWEGDEKQGRKHMKWIAYLKSPYGNDLSTFVSSVTFHIHETFLRPQIKLTKPPYEIKELGWGEFPVGITVAFQRSLYPPVSFTFQLRLFASEVLRADHMYKLFETADEFIFFNPTPEFKALLQIERPLGLKYSIEDKKFNGESIPAKLALINDTFTAALIETERKTQQLRKATSNNRLRLECIRQVISERSPPSQSTVLSTEERQKVETLVNSRTQN</sequence>
<comment type="caution">
    <text evidence="5">The sequence shown here is derived from an EMBL/GenBank/DDBJ whole genome shotgun (WGS) entry which is preliminary data.</text>
</comment>
<dbReference type="InterPro" id="IPR055129">
    <property type="entry name" value="YEATS_dom"/>
</dbReference>
<accession>A0ABQ9YFQ6</accession>
<dbReference type="PANTHER" id="PTHR47573:SF2">
    <property type="match status" value="1"/>
</dbReference>
<evidence type="ECO:0000256" key="2">
    <source>
        <dbReference type="PROSITE-ProRule" id="PRU00376"/>
    </source>
</evidence>
<feature type="region of interest" description="Disordered" evidence="3">
    <location>
        <begin position="205"/>
        <end position="229"/>
    </location>
</feature>
<dbReference type="EMBL" id="JARBJD010000010">
    <property type="protein sequence ID" value="KAK2962550.1"/>
    <property type="molecule type" value="Genomic_DNA"/>
</dbReference>
<gene>
    <name evidence="5" type="ORF">BLNAU_2382</name>
</gene>
<evidence type="ECO:0000259" key="4">
    <source>
        <dbReference type="PROSITE" id="PS51037"/>
    </source>
</evidence>
<dbReference type="InterPro" id="IPR005033">
    <property type="entry name" value="YEATS"/>
</dbReference>
<evidence type="ECO:0000313" key="5">
    <source>
        <dbReference type="EMBL" id="KAK2962550.1"/>
    </source>
</evidence>
<dbReference type="PANTHER" id="PTHR47573">
    <property type="entry name" value="PROTEIN AF-9 HOMOLOG"/>
    <property type="match status" value="1"/>
</dbReference>
<feature type="domain" description="YEATS" evidence="4">
    <location>
        <begin position="1"/>
        <end position="137"/>
    </location>
</feature>
<evidence type="ECO:0000313" key="6">
    <source>
        <dbReference type="Proteomes" id="UP001281761"/>
    </source>
</evidence>
<keyword evidence="6" id="KW-1185">Reference proteome</keyword>